<keyword evidence="6" id="KW-1185">Reference proteome</keyword>
<dbReference type="SUPFAM" id="SSF55469">
    <property type="entry name" value="FMN-dependent nitroreductase-like"/>
    <property type="match status" value="1"/>
</dbReference>
<feature type="domain" description="Nitroreductase" evidence="4">
    <location>
        <begin position="223"/>
        <end position="314"/>
    </location>
</feature>
<organism evidence="5 6">
    <name type="scientific">Brachybacterium huguangmaarense</name>
    <dbReference type="NCBI Taxonomy" id="1652028"/>
    <lineage>
        <taxon>Bacteria</taxon>
        <taxon>Bacillati</taxon>
        <taxon>Actinomycetota</taxon>
        <taxon>Actinomycetes</taxon>
        <taxon>Micrococcales</taxon>
        <taxon>Dermabacteraceae</taxon>
        <taxon>Brachybacterium</taxon>
    </lineage>
</organism>
<evidence type="ECO:0000256" key="3">
    <source>
        <dbReference type="ARBA" id="ARBA00023002"/>
    </source>
</evidence>
<evidence type="ECO:0000256" key="2">
    <source>
        <dbReference type="ARBA" id="ARBA00022643"/>
    </source>
</evidence>
<dbReference type="RefSeq" id="WP_263594639.1">
    <property type="nucleotide sequence ID" value="NZ_CP107020.1"/>
</dbReference>
<dbReference type="Gene3D" id="3.40.109.10">
    <property type="entry name" value="NADH Oxidase"/>
    <property type="match status" value="1"/>
</dbReference>
<gene>
    <name evidence="5" type="ORF">BRM3_03075</name>
</gene>
<keyword evidence="2" id="KW-0288">FMN</keyword>
<protein>
    <submittedName>
        <fullName evidence="5">Nitroreductase family protein</fullName>
    </submittedName>
</protein>
<feature type="domain" description="Nitroreductase" evidence="4">
    <location>
        <begin position="170"/>
        <end position="204"/>
    </location>
</feature>
<name>A0ABY6G2W3_9MICO</name>
<evidence type="ECO:0000259" key="4">
    <source>
        <dbReference type="Pfam" id="PF00881"/>
    </source>
</evidence>
<dbReference type="InterPro" id="IPR029479">
    <property type="entry name" value="Nitroreductase"/>
</dbReference>
<dbReference type="Proteomes" id="UP001164305">
    <property type="component" value="Chromosome"/>
</dbReference>
<dbReference type="InterPro" id="IPR000415">
    <property type="entry name" value="Nitroreductase-like"/>
</dbReference>
<reference evidence="5" key="1">
    <citation type="submission" date="2022-10" db="EMBL/GenBank/DDBJ databases">
        <title>Whole-Genome Sequencing of Brachybacterium huguangmaarense BRM-3, Isolated from Betula schmidtii.</title>
        <authorList>
            <person name="Haam D."/>
        </authorList>
    </citation>
    <scope>NUCLEOTIDE SEQUENCE</scope>
    <source>
        <strain evidence="5">BRM-3</strain>
    </source>
</reference>
<sequence>MRVDKLRDTKRELARRLDQLRESSHVVASYYYDCHRYLRFSSSLGPFRTRRNLAAKITERYHGVEKGLSLPAPEPGHGASVIEPLTRLLTQYLESYGEDELTAAAVGALSAYHEFNAQRIDVGSIPFGDRIEHLVRNYSGNPIGVAGVRDVSRSEVESAAASVTPEFFSSRHSVRIYDPQPVTDQEIETAVLAARCAPAVCNRQFGAIRTWRDRETIDRLLEIQGGTRGFGENIPALALVTVSLRSYWRSAERNQGWIDGGLFAMNFMLGLHAQGLGSVALNWSKVPSRDRLLRQAMPDLRDDEAVVMFIGFGHLPDEFRVAASPRIGLGES</sequence>
<evidence type="ECO:0000256" key="1">
    <source>
        <dbReference type="ARBA" id="ARBA00022630"/>
    </source>
</evidence>
<dbReference type="EMBL" id="CP107020">
    <property type="protein sequence ID" value="UYG17430.1"/>
    <property type="molecule type" value="Genomic_DNA"/>
</dbReference>
<keyword evidence="3" id="KW-0560">Oxidoreductase</keyword>
<evidence type="ECO:0000313" key="6">
    <source>
        <dbReference type="Proteomes" id="UP001164305"/>
    </source>
</evidence>
<dbReference type="InterPro" id="IPR050627">
    <property type="entry name" value="Nitroreductase/BluB"/>
</dbReference>
<dbReference type="PANTHER" id="PTHR23026:SF90">
    <property type="entry name" value="IODOTYROSINE DEIODINASE 1"/>
    <property type="match status" value="1"/>
</dbReference>
<proteinExistence type="predicted"/>
<evidence type="ECO:0000313" key="5">
    <source>
        <dbReference type="EMBL" id="UYG17430.1"/>
    </source>
</evidence>
<dbReference type="Pfam" id="PF00881">
    <property type="entry name" value="Nitroreductase"/>
    <property type="match status" value="2"/>
</dbReference>
<keyword evidence="1" id="KW-0285">Flavoprotein</keyword>
<dbReference type="PANTHER" id="PTHR23026">
    <property type="entry name" value="NADPH NITROREDUCTASE"/>
    <property type="match status" value="1"/>
</dbReference>
<accession>A0ABY6G2W3</accession>